<dbReference type="EMBL" id="MFJN01000037">
    <property type="protein sequence ID" value="OGG20698.1"/>
    <property type="molecule type" value="Genomic_DNA"/>
</dbReference>
<organism evidence="1 2">
    <name type="scientific">Candidatus Gottesmanbacteria bacterium RIFCSPHIGHO2_02_FULL_40_13</name>
    <dbReference type="NCBI Taxonomy" id="1798384"/>
    <lineage>
        <taxon>Bacteria</taxon>
        <taxon>Candidatus Gottesmaniibacteriota</taxon>
    </lineage>
</organism>
<comment type="caution">
    <text evidence="1">The sequence shown here is derived from an EMBL/GenBank/DDBJ whole genome shotgun (WGS) entry which is preliminary data.</text>
</comment>
<dbReference type="AlphaFoldDB" id="A0A1F6A7I5"/>
<evidence type="ECO:0000313" key="1">
    <source>
        <dbReference type="EMBL" id="OGG20698.1"/>
    </source>
</evidence>
<protein>
    <recommendedName>
        <fullName evidence="3">FCP1 homology domain-containing protein</fullName>
    </recommendedName>
</protein>
<sequence>MKRRIKIGLDFDGVVAYNPFRVARPIVAFVKSKLFGVKKLKFWYPQKRWQQIFWVIIHESSIFPANGVELLKKLVREEKIEAHLITARYSFLDNHLYNWLDKYKIRKLFKTINMNKQDEQPHLFKEKLIDRYKLDYYIEDNLDIVKHLVQKNKKNIYWIYNLLDRSYPYPKKYPYLQKALIDIQKSIDLR</sequence>
<reference evidence="1 2" key="1">
    <citation type="journal article" date="2016" name="Nat. Commun.">
        <title>Thousands of microbial genomes shed light on interconnected biogeochemical processes in an aquifer system.</title>
        <authorList>
            <person name="Anantharaman K."/>
            <person name="Brown C.T."/>
            <person name="Hug L.A."/>
            <person name="Sharon I."/>
            <person name="Castelle C.J."/>
            <person name="Probst A.J."/>
            <person name="Thomas B.C."/>
            <person name="Singh A."/>
            <person name="Wilkins M.J."/>
            <person name="Karaoz U."/>
            <person name="Brodie E.L."/>
            <person name="Williams K.H."/>
            <person name="Hubbard S.S."/>
            <person name="Banfield J.F."/>
        </authorList>
    </citation>
    <scope>NUCLEOTIDE SEQUENCE [LARGE SCALE GENOMIC DNA]</scope>
</reference>
<dbReference type="STRING" id="1798384.A3D03_00110"/>
<dbReference type="Gene3D" id="3.40.50.1000">
    <property type="entry name" value="HAD superfamily/HAD-like"/>
    <property type="match status" value="1"/>
</dbReference>
<dbReference type="Proteomes" id="UP000177092">
    <property type="component" value="Unassembled WGS sequence"/>
</dbReference>
<accession>A0A1F6A7I5</accession>
<dbReference type="InterPro" id="IPR023214">
    <property type="entry name" value="HAD_sf"/>
</dbReference>
<proteinExistence type="predicted"/>
<gene>
    <name evidence="1" type="ORF">A3D03_00110</name>
</gene>
<evidence type="ECO:0000313" key="2">
    <source>
        <dbReference type="Proteomes" id="UP000177092"/>
    </source>
</evidence>
<dbReference type="SUPFAM" id="SSF56784">
    <property type="entry name" value="HAD-like"/>
    <property type="match status" value="1"/>
</dbReference>
<evidence type="ECO:0008006" key="3">
    <source>
        <dbReference type="Google" id="ProtNLM"/>
    </source>
</evidence>
<name>A0A1F6A7I5_9BACT</name>
<dbReference type="InterPro" id="IPR036412">
    <property type="entry name" value="HAD-like_sf"/>
</dbReference>